<keyword evidence="5" id="KW-0997">Cell inner membrane</keyword>
<evidence type="ECO:0000256" key="1">
    <source>
        <dbReference type="ARBA" id="ARBA00004377"/>
    </source>
</evidence>
<dbReference type="EMBL" id="VIKS01000012">
    <property type="protein sequence ID" value="TQV85498.1"/>
    <property type="molecule type" value="Genomic_DNA"/>
</dbReference>
<gene>
    <name evidence="13" type="ORF">FLL46_20250</name>
</gene>
<keyword evidence="14" id="KW-1185">Reference proteome</keyword>
<dbReference type="GO" id="GO:0009276">
    <property type="term" value="C:Gram-negative-bacterium-type cell wall"/>
    <property type="evidence" value="ECO:0007669"/>
    <property type="project" value="InterPro"/>
</dbReference>
<evidence type="ECO:0000256" key="3">
    <source>
        <dbReference type="ARBA" id="ARBA00022448"/>
    </source>
</evidence>
<dbReference type="InterPro" id="IPR043129">
    <property type="entry name" value="ATPase_NBD"/>
</dbReference>
<feature type="domain" description="GspL periplasmic" evidence="12">
    <location>
        <begin position="268"/>
        <end position="416"/>
    </location>
</feature>
<evidence type="ECO:0000256" key="8">
    <source>
        <dbReference type="ARBA" id="ARBA00022989"/>
    </source>
</evidence>
<evidence type="ECO:0000313" key="13">
    <source>
        <dbReference type="EMBL" id="TQV85498.1"/>
    </source>
</evidence>
<evidence type="ECO:0000259" key="12">
    <source>
        <dbReference type="Pfam" id="PF12693"/>
    </source>
</evidence>
<dbReference type="GO" id="GO:0015628">
    <property type="term" value="P:protein secretion by the type II secretion system"/>
    <property type="evidence" value="ECO:0007669"/>
    <property type="project" value="InterPro"/>
</dbReference>
<dbReference type="PIRSF" id="PIRSF015761">
    <property type="entry name" value="Protein_L"/>
    <property type="match status" value="1"/>
</dbReference>
<organism evidence="13 14">
    <name type="scientific">Aliikangiella coralliicola</name>
    <dbReference type="NCBI Taxonomy" id="2592383"/>
    <lineage>
        <taxon>Bacteria</taxon>
        <taxon>Pseudomonadati</taxon>
        <taxon>Pseudomonadota</taxon>
        <taxon>Gammaproteobacteria</taxon>
        <taxon>Oceanospirillales</taxon>
        <taxon>Pleioneaceae</taxon>
        <taxon>Aliikangiella</taxon>
    </lineage>
</organism>
<evidence type="ECO:0000256" key="2">
    <source>
        <dbReference type="ARBA" id="ARBA00005318"/>
    </source>
</evidence>
<evidence type="ECO:0000256" key="5">
    <source>
        <dbReference type="ARBA" id="ARBA00022519"/>
    </source>
</evidence>
<protein>
    <recommendedName>
        <fullName evidence="10">Type II secretion system protein L</fullName>
        <shortName evidence="10">T2SS protein L</shortName>
    </recommendedName>
</protein>
<keyword evidence="3 10" id="KW-0813">Transport</keyword>
<keyword evidence="4" id="KW-1003">Cell membrane</keyword>
<dbReference type="SUPFAM" id="SSF53067">
    <property type="entry name" value="Actin-like ATPase domain"/>
    <property type="match status" value="1"/>
</dbReference>
<dbReference type="GO" id="GO:0005886">
    <property type="term" value="C:plasma membrane"/>
    <property type="evidence" value="ECO:0007669"/>
    <property type="project" value="UniProtKB-SubCell"/>
</dbReference>
<dbReference type="Gene3D" id="3.30.420.380">
    <property type="match status" value="1"/>
</dbReference>
<reference evidence="13 14" key="1">
    <citation type="submission" date="2019-07" db="EMBL/GenBank/DDBJ databases">
        <title>Draft genome for Aliikangiella sp. M105.</title>
        <authorList>
            <person name="Wang G."/>
        </authorList>
    </citation>
    <scope>NUCLEOTIDE SEQUENCE [LARGE SCALE GENOMIC DNA]</scope>
    <source>
        <strain evidence="13 14">M105</strain>
    </source>
</reference>
<dbReference type="CDD" id="cd24017">
    <property type="entry name" value="ASKHA_T2SSL_N"/>
    <property type="match status" value="1"/>
</dbReference>
<feature type="domain" description="GspL cytoplasmic actin-ATPase-like" evidence="11">
    <location>
        <begin position="8"/>
        <end position="255"/>
    </location>
</feature>
<dbReference type="Pfam" id="PF05134">
    <property type="entry name" value="T2SSL"/>
    <property type="match status" value="1"/>
</dbReference>
<evidence type="ECO:0000256" key="7">
    <source>
        <dbReference type="ARBA" id="ARBA00022927"/>
    </source>
</evidence>
<evidence type="ECO:0000313" key="14">
    <source>
        <dbReference type="Proteomes" id="UP000315439"/>
    </source>
</evidence>
<dbReference type="OrthoDB" id="7011844at2"/>
<dbReference type="RefSeq" id="WP_142933175.1">
    <property type="nucleotide sequence ID" value="NZ_ML660168.1"/>
</dbReference>
<comment type="function">
    <text evidence="10">Inner membrane component of the type II secretion system required for the energy-dependent secretion of extracellular factors such as proteases and toxins from the periplasm.</text>
</comment>
<keyword evidence="9" id="KW-0472">Membrane</keyword>
<keyword evidence="8" id="KW-1133">Transmembrane helix</keyword>
<name>A0A545U7R0_9GAMM</name>
<evidence type="ECO:0000256" key="4">
    <source>
        <dbReference type="ARBA" id="ARBA00022475"/>
    </source>
</evidence>
<evidence type="ECO:0000256" key="10">
    <source>
        <dbReference type="PIRNR" id="PIRNR015761"/>
    </source>
</evidence>
<dbReference type="GO" id="GO:0015627">
    <property type="term" value="C:type II protein secretion system complex"/>
    <property type="evidence" value="ECO:0007669"/>
    <property type="project" value="InterPro"/>
</dbReference>
<dbReference type="AlphaFoldDB" id="A0A545U7R0"/>
<comment type="subcellular location">
    <subcellularLocation>
        <location evidence="1">Cell inner membrane</location>
        <topology evidence="1">Single-pass membrane protein</topology>
    </subcellularLocation>
</comment>
<dbReference type="Gene3D" id="3.30.420.370">
    <property type="match status" value="1"/>
</dbReference>
<evidence type="ECO:0000259" key="11">
    <source>
        <dbReference type="Pfam" id="PF05134"/>
    </source>
</evidence>
<sequence length="416" mass="46927">MSKLTIFWGDKTSESFYWLADDAQSDSSSPVLMLESQTILKADLACLADIAKGKMVQLVLSSNDIHFNSVQMPNKAQRHIRKAVPYLLEEQVAEPIDDLFIAIGERQKDGSIPVRGIALDYFEDLIQQFKDAEIKVGQVRTDLDLLERPETGFHLVMIEEQLLIIDDKGLRWGCDIDDFSWLVQKYLEEDSEDESMPIAIPLVVVAEDEEKSQLFEQQLPVGRFAPQVQIVESVQEYLSNSSQQPLSLLQGEYEPKAESSPLQNMLWKVATIAGIVLSAHILYQGSQWFALEAQKSNLAKERTVLWKQAFPGRKVPANPDKSLRSYLNSLEGGDGENSFLALLQSSTDKIGDLQKIYPTNISYDASRNELRMDLIAKDLPILNQYRDDLKQGGHEVDMSSATQRGDGYASRLIIRR</sequence>
<dbReference type="NCBIfam" id="TIGR01709">
    <property type="entry name" value="typeII_sec_gspL"/>
    <property type="match status" value="1"/>
</dbReference>
<comment type="caution">
    <text evidence="13">The sequence shown here is derived from an EMBL/GenBank/DDBJ whole genome shotgun (WGS) entry which is preliminary data.</text>
</comment>
<accession>A0A545U7R0</accession>
<dbReference type="Pfam" id="PF12693">
    <property type="entry name" value="GspL_C"/>
    <property type="match status" value="1"/>
</dbReference>
<dbReference type="InterPro" id="IPR007812">
    <property type="entry name" value="T2SS_protein-GspL"/>
</dbReference>
<comment type="similarity">
    <text evidence="2 10">Belongs to the GSP L family.</text>
</comment>
<dbReference type="Gene3D" id="3.30.1360.100">
    <property type="entry name" value="General secretion pathway protein M, EpsM"/>
    <property type="match status" value="1"/>
</dbReference>
<evidence type="ECO:0000256" key="6">
    <source>
        <dbReference type="ARBA" id="ARBA00022692"/>
    </source>
</evidence>
<dbReference type="InterPro" id="IPR025691">
    <property type="entry name" value="GspL_pp_dom"/>
</dbReference>
<keyword evidence="6" id="KW-0812">Transmembrane</keyword>
<dbReference type="Proteomes" id="UP000315439">
    <property type="component" value="Unassembled WGS sequence"/>
</dbReference>
<proteinExistence type="inferred from homology"/>
<evidence type="ECO:0000256" key="9">
    <source>
        <dbReference type="ARBA" id="ARBA00023136"/>
    </source>
</evidence>
<keyword evidence="7 10" id="KW-0653">Protein transport</keyword>
<dbReference type="InterPro" id="IPR024230">
    <property type="entry name" value="GspL_cyto_dom"/>
</dbReference>